<dbReference type="Proteomes" id="UP000027215">
    <property type="component" value="Chromosome"/>
</dbReference>
<sequence>MLLTSTVIHLYLERDTRIQLGTSTFARSGDISRTSNIDAISITLVLRECRVLMAVRTSLCGLYFRGGRDFLVFWEALTLTNEG</sequence>
<name>A0A060HDP3_XYLFS</name>
<evidence type="ECO:0000313" key="2">
    <source>
        <dbReference type="Proteomes" id="UP000027215"/>
    </source>
</evidence>
<protein>
    <submittedName>
        <fullName evidence="1">Uncharacterized protein</fullName>
    </submittedName>
</protein>
<proteinExistence type="predicted"/>
<dbReference type="HOGENOM" id="CLU_2541807_0_0_6"/>
<dbReference type="PATRIC" id="fig|155920.8.peg.2403"/>
<accession>A0A060HDP3</accession>
<dbReference type="EMBL" id="CP006696">
    <property type="protein sequence ID" value="AIC11516.1"/>
    <property type="molecule type" value="Genomic_DNA"/>
</dbReference>
<reference evidence="1 2" key="1">
    <citation type="submission" date="2013-08" db="EMBL/GenBank/DDBJ databases">
        <authorList>
            <person name="Stouthamer R."/>
            <person name="Nunney L."/>
        </authorList>
    </citation>
    <scope>NUCLEOTIDE SEQUENCE [LARGE SCALE GENOMIC DNA]</scope>
    <source>
        <strain evidence="2">ann-1</strain>
    </source>
</reference>
<organism evidence="1 2">
    <name type="scientific">Xylella fastidiosa subsp. sandyi Ann-1</name>
    <dbReference type="NCBI Taxonomy" id="155920"/>
    <lineage>
        <taxon>Bacteria</taxon>
        <taxon>Pseudomonadati</taxon>
        <taxon>Pseudomonadota</taxon>
        <taxon>Gammaproteobacteria</taxon>
        <taxon>Lysobacterales</taxon>
        <taxon>Lysobacteraceae</taxon>
        <taxon>Xylella</taxon>
    </lineage>
</organism>
<dbReference type="KEGG" id="xfs:D934_10250"/>
<evidence type="ECO:0000313" key="1">
    <source>
        <dbReference type="EMBL" id="AIC11516.1"/>
    </source>
</evidence>
<dbReference type="AlphaFoldDB" id="A0A060HDP3"/>
<gene>
    <name evidence="1" type="ORF">D934_10250</name>
</gene>